<dbReference type="Proteomes" id="UP001649230">
    <property type="component" value="Chromosome"/>
</dbReference>
<dbReference type="EMBL" id="CP090978">
    <property type="protein sequence ID" value="UJF34163.1"/>
    <property type="molecule type" value="Genomic_DNA"/>
</dbReference>
<name>A0ABY3SJG8_9BACL</name>
<keyword evidence="7" id="KW-0812">Transmembrane</keyword>
<dbReference type="Pfam" id="PF13462">
    <property type="entry name" value="Thioredoxin_4"/>
    <property type="match status" value="1"/>
</dbReference>
<proteinExistence type="inferred from homology"/>
<evidence type="ECO:0000313" key="10">
    <source>
        <dbReference type="Proteomes" id="UP001649230"/>
    </source>
</evidence>
<evidence type="ECO:0000256" key="2">
    <source>
        <dbReference type="ARBA" id="ARBA00022729"/>
    </source>
</evidence>
<feature type="region of interest" description="Disordered" evidence="6">
    <location>
        <begin position="1"/>
        <end position="23"/>
    </location>
</feature>
<protein>
    <submittedName>
        <fullName evidence="9">DsbA family protein</fullName>
    </submittedName>
</protein>
<keyword evidence="7" id="KW-1133">Transmembrane helix</keyword>
<keyword evidence="5" id="KW-0676">Redox-active center</keyword>
<comment type="similarity">
    <text evidence="1">Belongs to the thioredoxin family. DsbA subfamily.</text>
</comment>
<accession>A0ABY3SJG8</accession>
<dbReference type="InterPro" id="IPR012336">
    <property type="entry name" value="Thioredoxin-like_fold"/>
</dbReference>
<evidence type="ECO:0000259" key="8">
    <source>
        <dbReference type="Pfam" id="PF13462"/>
    </source>
</evidence>
<feature type="domain" description="Thioredoxin-like fold" evidence="8">
    <location>
        <begin position="67"/>
        <end position="231"/>
    </location>
</feature>
<keyword evidence="10" id="KW-1185">Reference proteome</keyword>
<evidence type="ECO:0000256" key="7">
    <source>
        <dbReference type="SAM" id="Phobius"/>
    </source>
</evidence>
<evidence type="ECO:0000256" key="1">
    <source>
        <dbReference type="ARBA" id="ARBA00005791"/>
    </source>
</evidence>
<evidence type="ECO:0000256" key="5">
    <source>
        <dbReference type="ARBA" id="ARBA00023284"/>
    </source>
</evidence>
<organism evidence="9 10">
    <name type="scientific">Paenibacillus hexagrammi</name>
    <dbReference type="NCBI Taxonomy" id="2908839"/>
    <lineage>
        <taxon>Bacteria</taxon>
        <taxon>Bacillati</taxon>
        <taxon>Bacillota</taxon>
        <taxon>Bacilli</taxon>
        <taxon>Bacillales</taxon>
        <taxon>Paenibacillaceae</taxon>
        <taxon>Paenibacillus</taxon>
    </lineage>
</organism>
<dbReference type="Gene3D" id="3.40.30.10">
    <property type="entry name" value="Glutaredoxin"/>
    <property type="match status" value="1"/>
</dbReference>
<evidence type="ECO:0000256" key="4">
    <source>
        <dbReference type="ARBA" id="ARBA00023157"/>
    </source>
</evidence>
<evidence type="ECO:0000256" key="3">
    <source>
        <dbReference type="ARBA" id="ARBA00023002"/>
    </source>
</evidence>
<evidence type="ECO:0000313" key="9">
    <source>
        <dbReference type="EMBL" id="UJF34163.1"/>
    </source>
</evidence>
<keyword evidence="7" id="KW-0472">Membrane</keyword>
<reference evidence="9 10" key="1">
    <citation type="journal article" date="2024" name="Int. J. Syst. Evol. Microbiol.">
        <title>Paenibacillus hexagrammi sp. nov., a novel bacterium isolated from the gut content of Hexagrammos agrammus.</title>
        <authorList>
            <person name="Jung H.K."/>
            <person name="Kim D.G."/>
            <person name="Zin H."/>
            <person name="Park J."/>
            <person name="Jung H."/>
            <person name="Kim Y.O."/>
            <person name="Kong H.J."/>
            <person name="Kim J.W."/>
            <person name="Kim Y.S."/>
        </authorList>
    </citation>
    <scope>NUCLEOTIDE SEQUENCE [LARGE SCALE GENOMIC DNA]</scope>
    <source>
        <strain evidence="9 10">YPD9-1</strain>
    </source>
</reference>
<feature type="compositionally biased region" description="Basic and acidic residues" evidence="6">
    <location>
        <begin position="7"/>
        <end position="23"/>
    </location>
</feature>
<dbReference type="RefSeq" id="WP_235120573.1">
    <property type="nucleotide sequence ID" value="NZ_CP090978.1"/>
</dbReference>
<sequence length="248" mass="27799">MGKSQTGKKDYKQQRQKEMEKKKSTQRLMGWSLAIVLVAFLVLIVVSIMHGKGTGKTVEDKEFHYDQQPALGKSDAPVKIVEFADFKCPACKQFDQLILPQVKKDFVDTGIAQIYFINFPIISPDADSRTAAMAGEAVFRQSPEEFWKFYEAVYAKQGDEHTKWATSDALVQIAKESNLKLDFDKLKKDIDDNTYAQAVRDDEAIAAKLRVNSTPTVYINGNAVPDSDTFKYSAIKDAIEKAKGDAKP</sequence>
<dbReference type="PANTHER" id="PTHR13887">
    <property type="entry name" value="GLUTATHIONE S-TRANSFERASE KAPPA"/>
    <property type="match status" value="1"/>
</dbReference>
<keyword evidence="2" id="KW-0732">Signal</keyword>
<keyword evidence="4" id="KW-1015">Disulfide bond</keyword>
<gene>
    <name evidence="9" type="ORF">L0M14_02715</name>
</gene>
<dbReference type="SUPFAM" id="SSF52833">
    <property type="entry name" value="Thioredoxin-like"/>
    <property type="match status" value="1"/>
</dbReference>
<dbReference type="InterPro" id="IPR036249">
    <property type="entry name" value="Thioredoxin-like_sf"/>
</dbReference>
<dbReference type="PANTHER" id="PTHR13887:SF14">
    <property type="entry name" value="DISULFIDE BOND FORMATION PROTEIN D"/>
    <property type="match status" value="1"/>
</dbReference>
<feature type="transmembrane region" description="Helical" evidence="7">
    <location>
        <begin position="28"/>
        <end position="49"/>
    </location>
</feature>
<evidence type="ECO:0000256" key="6">
    <source>
        <dbReference type="SAM" id="MobiDB-lite"/>
    </source>
</evidence>
<keyword evidence="3" id="KW-0560">Oxidoreductase</keyword>